<dbReference type="SMART" id="SM01012">
    <property type="entry name" value="ANTAR"/>
    <property type="match status" value="1"/>
</dbReference>
<dbReference type="InterPro" id="IPR029016">
    <property type="entry name" value="GAF-like_dom_sf"/>
</dbReference>
<organism evidence="4 5">
    <name type="scientific">Amycolatopsis bartoniae</name>
    <dbReference type="NCBI Taxonomy" id="941986"/>
    <lineage>
        <taxon>Bacteria</taxon>
        <taxon>Bacillati</taxon>
        <taxon>Actinomycetota</taxon>
        <taxon>Actinomycetes</taxon>
        <taxon>Pseudonocardiales</taxon>
        <taxon>Pseudonocardiaceae</taxon>
        <taxon>Amycolatopsis</taxon>
    </lineage>
</organism>
<dbReference type="EMBL" id="BNAV01000001">
    <property type="protein sequence ID" value="GHF33111.1"/>
    <property type="molecule type" value="Genomic_DNA"/>
</dbReference>
<evidence type="ECO:0000256" key="2">
    <source>
        <dbReference type="ARBA" id="ARBA00023163"/>
    </source>
</evidence>
<evidence type="ECO:0000256" key="1">
    <source>
        <dbReference type="ARBA" id="ARBA00023015"/>
    </source>
</evidence>
<dbReference type="AlphaFoldDB" id="A0A8H9MA04"/>
<accession>A0A8H9MA04</accession>
<dbReference type="RefSeq" id="WP_221216559.1">
    <property type="nucleotide sequence ID" value="NZ_BNAV01000001.1"/>
</dbReference>
<name>A0A8H9MA04_9PSEU</name>
<dbReference type="Gene3D" id="3.30.450.40">
    <property type="match status" value="1"/>
</dbReference>
<sequence length="268" mass="28443">MGVVTREQDWVADRVRFGAGEDGQAHDGAEPGWAGPLAEQFAEAGRLLLAGSTVGEVLSQVVAAAKALVSAADMVSVTLRAPSGIYTTPVRTDGLADRLDQLQYTHDEGPCVEATRTPGVGFVEVPDLTAHSPWPRWSPAATQEGVHCVFSVGLFPSTAPPRLGALNFYSFRPYGLTGLDRQLAIVLGSHAATALAATEAVTAAELEAAQLRQALRTRDVIGQAKGILMQRQGIGADEAFDILRRTSQDLNIKLAQVANLLVTHRNEV</sequence>
<comment type="caution">
    <text evidence="4">The sequence shown here is derived from an EMBL/GenBank/DDBJ whole genome shotgun (WGS) entry which is preliminary data.</text>
</comment>
<keyword evidence="2" id="KW-0804">Transcription</keyword>
<evidence type="ECO:0000313" key="4">
    <source>
        <dbReference type="EMBL" id="GHF33111.1"/>
    </source>
</evidence>
<protein>
    <recommendedName>
        <fullName evidence="3">ANTAR domain-containing protein</fullName>
    </recommendedName>
</protein>
<proteinExistence type="predicted"/>
<dbReference type="InterPro" id="IPR011006">
    <property type="entry name" value="CheY-like_superfamily"/>
</dbReference>
<keyword evidence="5" id="KW-1185">Reference proteome</keyword>
<dbReference type="GO" id="GO:0003723">
    <property type="term" value="F:RNA binding"/>
    <property type="evidence" value="ECO:0007669"/>
    <property type="project" value="InterPro"/>
</dbReference>
<dbReference type="SUPFAM" id="SSF52172">
    <property type="entry name" value="CheY-like"/>
    <property type="match status" value="1"/>
</dbReference>
<reference evidence="4" key="2">
    <citation type="submission" date="2020-09" db="EMBL/GenBank/DDBJ databases">
        <authorList>
            <person name="Sun Q."/>
            <person name="Zhou Y."/>
        </authorList>
    </citation>
    <scope>NUCLEOTIDE SEQUENCE</scope>
    <source>
        <strain evidence="4">CGMCC 4.7679</strain>
    </source>
</reference>
<dbReference type="PIRSF" id="PIRSF036625">
    <property type="entry name" value="GAF_ANTAR"/>
    <property type="match status" value="1"/>
</dbReference>
<dbReference type="PROSITE" id="PS50921">
    <property type="entry name" value="ANTAR"/>
    <property type="match status" value="1"/>
</dbReference>
<feature type="domain" description="ANTAR" evidence="3">
    <location>
        <begin position="201"/>
        <end position="262"/>
    </location>
</feature>
<dbReference type="Proteomes" id="UP000658656">
    <property type="component" value="Unassembled WGS sequence"/>
</dbReference>
<evidence type="ECO:0000259" key="3">
    <source>
        <dbReference type="PROSITE" id="PS50921"/>
    </source>
</evidence>
<dbReference type="Gene3D" id="1.10.10.10">
    <property type="entry name" value="Winged helix-like DNA-binding domain superfamily/Winged helix DNA-binding domain"/>
    <property type="match status" value="1"/>
</dbReference>
<dbReference type="Pfam" id="PF03861">
    <property type="entry name" value="ANTAR"/>
    <property type="match status" value="1"/>
</dbReference>
<gene>
    <name evidence="4" type="ORF">GCM10017566_02160</name>
</gene>
<reference evidence="4" key="1">
    <citation type="journal article" date="2014" name="Int. J. Syst. Evol. Microbiol.">
        <title>Complete genome sequence of Corynebacterium casei LMG S-19264T (=DSM 44701T), isolated from a smear-ripened cheese.</title>
        <authorList>
            <consortium name="US DOE Joint Genome Institute (JGI-PGF)"/>
            <person name="Walter F."/>
            <person name="Albersmeier A."/>
            <person name="Kalinowski J."/>
            <person name="Ruckert C."/>
        </authorList>
    </citation>
    <scope>NUCLEOTIDE SEQUENCE</scope>
    <source>
        <strain evidence="4">CGMCC 4.7679</strain>
    </source>
</reference>
<dbReference type="InterPro" id="IPR012074">
    <property type="entry name" value="GAF_ANTAR"/>
</dbReference>
<dbReference type="InterPro" id="IPR036388">
    <property type="entry name" value="WH-like_DNA-bd_sf"/>
</dbReference>
<keyword evidence="1" id="KW-0805">Transcription regulation</keyword>
<dbReference type="SUPFAM" id="SSF55781">
    <property type="entry name" value="GAF domain-like"/>
    <property type="match status" value="1"/>
</dbReference>
<dbReference type="InterPro" id="IPR005561">
    <property type="entry name" value="ANTAR"/>
</dbReference>
<evidence type="ECO:0000313" key="5">
    <source>
        <dbReference type="Proteomes" id="UP000658656"/>
    </source>
</evidence>